<dbReference type="InterPro" id="IPR050890">
    <property type="entry name" value="PTS_EIIA_component"/>
</dbReference>
<evidence type="ECO:0000259" key="7">
    <source>
        <dbReference type="PROSITE" id="PS51093"/>
    </source>
</evidence>
<evidence type="ECO:0000313" key="8">
    <source>
        <dbReference type="EMBL" id="GLI54676.1"/>
    </source>
</evidence>
<dbReference type="PROSITE" id="PS51093">
    <property type="entry name" value="PTS_EIIA_TYPE_1"/>
    <property type="match status" value="1"/>
</dbReference>
<dbReference type="SUPFAM" id="SSF51261">
    <property type="entry name" value="Duplicated hybrid motif"/>
    <property type="match status" value="1"/>
</dbReference>
<accession>A0A9W6LKW1</accession>
<keyword evidence="2" id="KW-0813">Transport</keyword>
<keyword evidence="6" id="KW-0418">Kinase</keyword>
<dbReference type="PANTHER" id="PTHR45008:SF1">
    <property type="entry name" value="PTS SYSTEM GLUCOSE-SPECIFIC EIIA COMPONENT"/>
    <property type="match status" value="1"/>
</dbReference>
<gene>
    <name evidence="8" type="ORF">PM10SUCC1_01910</name>
</gene>
<name>A0A9W6LKW1_9FUSO</name>
<dbReference type="GO" id="GO:0009401">
    <property type="term" value="P:phosphoenolpyruvate-dependent sugar phosphotransferase system"/>
    <property type="evidence" value="ECO:0007669"/>
    <property type="project" value="UniProtKB-KW"/>
</dbReference>
<organism evidence="8 9">
    <name type="scientific">Propionigenium maris DSM 9537</name>
    <dbReference type="NCBI Taxonomy" id="1123000"/>
    <lineage>
        <taxon>Bacteria</taxon>
        <taxon>Fusobacteriati</taxon>
        <taxon>Fusobacteriota</taxon>
        <taxon>Fusobacteriia</taxon>
        <taxon>Fusobacteriales</taxon>
        <taxon>Fusobacteriaceae</taxon>
        <taxon>Propionigenium</taxon>
    </lineage>
</organism>
<evidence type="ECO:0000256" key="6">
    <source>
        <dbReference type="ARBA" id="ARBA00022777"/>
    </source>
</evidence>
<keyword evidence="5" id="KW-0598">Phosphotransferase system</keyword>
<sequence>MNFEEIKKSGEIIIYSPLKGEVKSLEDIPDLFFTSHIIGDGCAINPVNGVIHAPVSSKVKIFKTNHLLLFEPEKGVHVVIHFGIGTSHLKGKGFTRLLKEEGREVNAGDEIISCDLNYINNKARSTITPIIVNNENISRLELLAEYGKIVESGAPLMKIYLK</sequence>
<dbReference type="AlphaFoldDB" id="A0A9W6LKW1"/>
<dbReference type="InterPro" id="IPR011055">
    <property type="entry name" value="Dup_hybrid_motif"/>
</dbReference>
<dbReference type="Pfam" id="PF00358">
    <property type="entry name" value="PTS_EIIA_1"/>
    <property type="match status" value="1"/>
</dbReference>
<dbReference type="Gene3D" id="2.70.70.10">
    <property type="entry name" value="Glucose Permease (Domain IIA)"/>
    <property type="match status" value="1"/>
</dbReference>
<evidence type="ECO:0000313" key="9">
    <source>
        <dbReference type="Proteomes" id="UP001144471"/>
    </source>
</evidence>
<evidence type="ECO:0000256" key="4">
    <source>
        <dbReference type="ARBA" id="ARBA00022679"/>
    </source>
</evidence>
<feature type="domain" description="PTS EIIA type-1" evidence="7">
    <location>
        <begin position="30"/>
        <end position="134"/>
    </location>
</feature>
<dbReference type="RefSeq" id="WP_281832544.1">
    <property type="nucleotide sequence ID" value="NZ_BSDY01000001.1"/>
</dbReference>
<proteinExistence type="predicted"/>
<evidence type="ECO:0000256" key="3">
    <source>
        <dbReference type="ARBA" id="ARBA00022597"/>
    </source>
</evidence>
<dbReference type="PANTHER" id="PTHR45008">
    <property type="entry name" value="PTS SYSTEM GLUCOSE-SPECIFIC EIIA COMPONENT"/>
    <property type="match status" value="1"/>
</dbReference>
<dbReference type="Proteomes" id="UP001144471">
    <property type="component" value="Unassembled WGS sequence"/>
</dbReference>
<keyword evidence="3 8" id="KW-0762">Sugar transport</keyword>
<keyword evidence="9" id="KW-1185">Reference proteome</keyword>
<dbReference type="NCBIfam" id="TIGR00830">
    <property type="entry name" value="PTBA"/>
    <property type="match status" value="1"/>
</dbReference>
<dbReference type="GO" id="GO:0005737">
    <property type="term" value="C:cytoplasm"/>
    <property type="evidence" value="ECO:0007669"/>
    <property type="project" value="UniProtKB-SubCell"/>
</dbReference>
<dbReference type="InterPro" id="IPR001127">
    <property type="entry name" value="PTS_EIIA_1_perm"/>
</dbReference>
<dbReference type="EMBL" id="BSDY01000001">
    <property type="protein sequence ID" value="GLI54676.1"/>
    <property type="molecule type" value="Genomic_DNA"/>
</dbReference>
<protein>
    <submittedName>
        <fullName evidence="8">PTS glucose transporter subunit IIA</fullName>
    </submittedName>
</protein>
<dbReference type="GO" id="GO:0016301">
    <property type="term" value="F:kinase activity"/>
    <property type="evidence" value="ECO:0007669"/>
    <property type="project" value="UniProtKB-KW"/>
</dbReference>
<evidence type="ECO:0000256" key="2">
    <source>
        <dbReference type="ARBA" id="ARBA00022448"/>
    </source>
</evidence>
<comment type="caution">
    <text evidence="8">The sequence shown here is derived from an EMBL/GenBank/DDBJ whole genome shotgun (WGS) entry which is preliminary data.</text>
</comment>
<evidence type="ECO:0000256" key="5">
    <source>
        <dbReference type="ARBA" id="ARBA00022683"/>
    </source>
</evidence>
<comment type="subcellular location">
    <subcellularLocation>
        <location evidence="1">Cytoplasm</location>
    </subcellularLocation>
</comment>
<keyword evidence="4" id="KW-0808">Transferase</keyword>
<evidence type="ECO:0000256" key="1">
    <source>
        <dbReference type="ARBA" id="ARBA00004496"/>
    </source>
</evidence>
<reference evidence="8" key="1">
    <citation type="submission" date="2022-12" db="EMBL/GenBank/DDBJ databases">
        <title>Reference genome sequencing for broad-spectrum identification of bacterial and archaeal isolates by mass spectrometry.</title>
        <authorList>
            <person name="Sekiguchi Y."/>
            <person name="Tourlousse D.M."/>
        </authorList>
    </citation>
    <scope>NUCLEOTIDE SEQUENCE</scope>
    <source>
        <strain evidence="8">10succ1</strain>
    </source>
</reference>